<dbReference type="SUPFAM" id="SSF46955">
    <property type="entry name" value="Putative DNA-binding domain"/>
    <property type="match status" value="1"/>
</dbReference>
<dbReference type="PANTHER" id="PTHR30204">
    <property type="entry name" value="REDOX-CYCLING DRUG-SENSING TRANSCRIPTIONAL ACTIVATOR SOXR"/>
    <property type="match status" value="1"/>
</dbReference>
<keyword evidence="4" id="KW-1185">Reference proteome</keyword>
<accession>A0ABN1QU61</accession>
<sequence length="206" mass="22728">MRMSELSRMSGVPVATIKYYLREGLLPQGQATAVNQADYGELHLRRLRLVRALIGVRGLSVSETKEILAGVSEHASDMHEVLGLVLGARPVDKEAPPPAKEAFDEVDELLKEVGWQISDHAPAKQVIAEGLTTLRSLGMDVGWRTLLPYAELAGRCAALDLDQLRDTDDPLERAERAVVLTVLLEPVLLALRRLAQEDESARRHRA</sequence>
<keyword evidence="1" id="KW-0238">DNA-binding</keyword>
<evidence type="ECO:0000313" key="4">
    <source>
        <dbReference type="Proteomes" id="UP001500418"/>
    </source>
</evidence>
<feature type="domain" description="HTH merR-type" evidence="2">
    <location>
        <begin position="1"/>
        <end position="70"/>
    </location>
</feature>
<dbReference type="Gene3D" id="1.10.1660.10">
    <property type="match status" value="1"/>
</dbReference>
<dbReference type="Proteomes" id="UP001500418">
    <property type="component" value="Unassembled WGS sequence"/>
</dbReference>
<gene>
    <name evidence="3" type="ORF">GCM10009575_066860</name>
</gene>
<dbReference type="PROSITE" id="PS50937">
    <property type="entry name" value="HTH_MERR_2"/>
    <property type="match status" value="1"/>
</dbReference>
<evidence type="ECO:0000259" key="2">
    <source>
        <dbReference type="PROSITE" id="PS50937"/>
    </source>
</evidence>
<dbReference type="EMBL" id="BAAAID010000053">
    <property type="protein sequence ID" value="GAA0946826.1"/>
    <property type="molecule type" value="Genomic_DNA"/>
</dbReference>
<dbReference type="InterPro" id="IPR000551">
    <property type="entry name" value="MerR-type_HTH_dom"/>
</dbReference>
<comment type="caution">
    <text evidence="3">The sequence shown here is derived from an EMBL/GenBank/DDBJ whole genome shotgun (WGS) entry which is preliminary data.</text>
</comment>
<dbReference type="PANTHER" id="PTHR30204:SF98">
    <property type="entry name" value="HTH-TYPE TRANSCRIPTIONAL REGULATOR ADHR"/>
    <property type="match status" value="1"/>
</dbReference>
<reference evidence="3 4" key="1">
    <citation type="journal article" date="2019" name="Int. J. Syst. Evol. Microbiol.">
        <title>The Global Catalogue of Microorganisms (GCM) 10K type strain sequencing project: providing services to taxonomists for standard genome sequencing and annotation.</title>
        <authorList>
            <consortium name="The Broad Institute Genomics Platform"/>
            <consortium name="The Broad Institute Genome Sequencing Center for Infectious Disease"/>
            <person name="Wu L."/>
            <person name="Ma J."/>
        </authorList>
    </citation>
    <scope>NUCLEOTIDE SEQUENCE [LARGE SCALE GENOMIC DNA]</scope>
    <source>
        <strain evidence="3 4">JCM 11444</strain>
    </source>
</reference>
<dbReference type="InterPro" id="IPR009061">
    <property type="entry name" value="DNA-bd_dom_put_sf"/>
</dbReference>
<dbReference type="Pfam" id="PF13411">
    <property type="entry name" value="MerR_1"/>
    <property type="match status" value="1"/>
</dbReference>
<organism evidence="3 4">
    <name type="scientific">Streptomyces rhizosphaericus</name>
    <dbReference type="NCBI Taxonomy" id="114699"/>
    <lineage>
        <taxon>Bacteria</taxon>
        <taxon>Bacillati</taxon>
        <taxon>Actinomycetota</taxon>
        <taxon>Actinomycetes</taxon>
        <taxon>Kitasatosporales</taxon>
        <taxon>Streptomycetaceae</taxon>
        <taxon>Streptomyces</taxon>
        <taxon>Streptomyces violaceusniger group</taxon>
    </lineage>
</organism>
<evidence type="ECO:0000256" key="1">
    <source>
        <dbReference type="ARBA" id="ARBA00023125"/>
    </source>
</evidence>
<evidence type="ECO:0000313" key="3">
    <source>
        <dbReference type="EMBL" id="GAA0946826.1"/>
    </source>
</evidence>
<dbReference type="InterPro" id="IPR047057">
    <property type="entry name" value="MerR_fam"/>
</dbReference>
<protein>
    <submittedName>
        <fullName evidence="3">MerR family transcriptional regulator</fullName>
    </submittedName>
</protein>
<name>A0ABN1QU61_9ACTN</name>
<proteinExistence type="predicted"/>
<dbReference type="SMART" id="SM00422">
    <property type="entry name" value="HTH_MERR"/>
    <property type="match status" value="1"/>
</dbReference>